<evidence type="ECO:0000256" key="9">
    <source>
        <dbReference type="ARBA" id="ARBA00023224"/>
    </source>
</evidence>
<dbReference type="OrthoDB" id="6082634at2759"/>
<dbReference type="InterPro" id="IPR023311">
    <property type="entry name" value="Methusela_ecto_dom_2"/>
</dbReference>
<evidence type="ECO:0000256" key="10">
    <source>
        <dbReference type="SAM" id="MobiDB-lite"/>
    </source>
</evidence>
<keyword evidence="4" id="KW-0732">Signal</keyword>
<dbReference type="GO" id="GO:0012505">
    <property type="term" value="C:endomembrane system"/>
    <property type="evidence" value="ECO:0007669"/>
    <property type="project" value="UniProtKB-SubCell"/>
</dbReference>
<organism evidence="12 13">
    <name type="scientific">Temnothorax curvispinosus</name>
    <dbReference type="NCBI Taxonomy" id="300111"/>
    <lineage>
        <taxon>Eukaryota</taxon>
        <taxon>Metazoa</taxon>
        <taxon>Ecdysozoa</taxon>
        <taxon>Arthropoda</taxon>
        <taxon>Hexapoda</taxon>
        <taxon>Insecta</taxon>
        <taxon>Pterygota</taxon>
        <taxon>Neoptera</taxon>
        <taxon>Endopterygota</taxon>
        <taxon>Hymenoptera</taxon>
        <taxon>Apocrita</taxon>
        <taxon>Aculeata</taxon>
        <taxon>Formicoidea</taxon>
        <taxon>Formicidae</taxon>
        <taxon>Myrmicinae</taxon>
        <taxon>Temnothorax</taxon>
    </lineage>
</organism>
<dbReference type="AlphaFoldDB" id="A0A6J1R4A7"/>
<comment type="subcellular location">
    <subcellularLocation>
        <location evidence="1">Endomembrane system</location>
        <topology evidence="1">Multi-pass membrane protein</topology>
    </subcellularLocation>
</comment>
<comment type="similarity">
    <text evidence="2">Belongs to the G-protein coupled receptor 2 family. Mth subfamily.</text>
</comment>
<reference evidence="13" key="1">
    <citation type="submission" date="2025-08" db="UniProtKB">
        <authorList>
            <consortium name="RefSeq"/>
        </authorList>
    </citation>
    <scope>IDENTIFICATION</scope>
    <source>
        <tissue evidence="13">Whole body</tissue>
    </source>
</reference>
<keyword evidence="12" id="KW-1185">Reference proteome</keyword>
<dbReference type="Gene3D" id="1.20.1070.10">
    <property type="entry name" value="Rhodopsin 7-helix transmembrane proteins"/>
    <property type="match status" value="1"/>
</dbReference>
<dbReference type="RefSeq" id="XP_024889437.1">
    <property type="nucleotide sequence ID" value="XM_025033669.1"/>
</dbReference>
<evidence type="ECO:0000256" key="6">
    <source>
        <dbReference type="ARBA" id="ARBA00023040"/>
    </source>
</evidence>
<keyword evidence="7 11" id="KW-0472">Membrane</keyword>
<dbReference type="SUPFAM" id="SSF63877">
    <property type="entry name" value="Methuselah ectodomain"/>
    <property type="match status" value="1"/>
</dbReference>
<dbReference type="InterPro" id="IPR036272">
    <property type="entry name" value="Methuselah_N_sf"/>
</dbReference>
<feature type="region of interest" description="Disordered" evidence="10">
    <location>
        <begin position="1"/>
        <end position="28"/>
    </location>
</feature>
<dbReference type="GeneID" id="112465896"/>
<keyword evidence="9" id="KW-0807">Transducer</keyword>
<feature type="transmembrane region" description="Helical" evidence="11">
    <location>
        <begin position="329"/>
        <end position="350"/>
    </location>
</feature>
<feature type="compositionally biased region" description="Basic residues" evidence="10">
    <location>
        <begin position="7"/>
        <end position="21"/>
    </location>
</feature>
<keyword evidence="6" id="KW-0297">G-protein coupled receptor</keyword>
<gene>
    <name evidence="13" type="primary">LOC112465896</name>
</gene>
<dbReference type="GO" id="GO:0016020">
    <property type="term" value="C:membrane"/>
    <property type="evidence" value="ECO:0007669"/>
    <property type="project" value="InterPro"/>
</dbReference>
<evidence type="ECO:0000256" key="1">
    <source>
        <dbReference type="ARBA" id="ARBA00004127"/>
    </source>
</evidence>
<feature type="transmembrane region" description="Helical" evidence="11">
    <location>
        <begin position="394"/>
        <end position="419"/>
    </location>
</feature>
<evidence type="ECO:0000256" key="5">
    <source>
        <dbReference type="ARBA" id="ARBA00022989"/>
    </source>
</evidence>
<accession>A0A6J1R4A7</accession>
<evidence type="ECO:0000313" key="13">
    <source>
        <dbReference type="RefSeq" id="XP_024889437.1"/>
    </source>
</evidence>
<keyword evidence="3 11" id="KW-0812">Transmembrane</keyword>
<keyword evidence="5 11" id="KW-1133">Transmembrane helix</keyword>
<evidence type="ECO:0000256" key="7">
    <source>
        <dbReference type="ARBA" id="ARBA00023136"/>
    </source>
</evidence>
<dbReference type="Gene3D" id="2.170.180.11">
    <property type="entry name" value="Methuselah ectodomain, domain 2"/>
    <property type="match status" value="1"/>
</dbReference>
<dbReference type="PANTHER" id="PTHR46953:SF1">
    <property type="entry name" value="G-PROTEIN COUPLED RECEPTOR MTH-LIKE 1-RELATED"/>
    <property type="match status" value="1"/>
</dbReference>
<evidence type="ECO:0000313" key="12">
    <source>
        <dbReference type="Proteomes" id="UP000504618"/>
    </source>
</evidence>
<sequence>MSSLKGVRPRCPVHPHPRPKRGPALTRSTMRRRNLALCCCTLLFIASSSEPLENSTTTTSDNERNNSTVRYQIHINVTTTNRSGDAETMRYNARENSTRSNDGVQYELRLNSTSIHEDDDSVRYEFHAHSTKDRGGGDQTSMELRTNSTDDKINSTAHEPSGNLMQDLIEDRSNLTLYQHLGKFSQDDNKRNVVPYEMCENSICIPLCCPLGVRMIMEQCVTENVGHYSFPGVYEQATNESLERGPIGEVDQIFQLTVHDPCPKVGRYVLDPDEEPNDAFMFLLNGSLYRPRIKEVDIDLYCLIVFQRDKYEIAVCFDPSDSSEPVPDGYHVGLIISLPFLLTTFVVYSILPELQNMHGYTLRGYVGSLFVAYMSLAVIQQIPQTSLSDAACIILAFIIHFSFLASFFWLNVMCFDIWWTFG</sequence>
<dbReference type="InterPro" id="IPR052808">
    <property type="entry name" value="GPCR_Mth-like"/>
</dbReference>
<evidence type="ECO:0000256" key="4">
    <source>
        <dbReference type="ARBA" id="ARBA00022729"/>
    </source>
</evidence>
<evidence type="ECO:0000256" key="2">
    <source>
        <dbReference type="ARBA" id="ARBA00008979"/>
    </source>
</evidence>
<dbReference type="Pfam" id="PF00002">
    <property type="entry name" value="7tm_2"/>
    <property type="match status" value="1"/>
</dbReference>
<dbReference type="GO" id="GO:0004930">
    <property type="term" value="F:G protein-coupled receptor activity"/>
    <property type="evidence" value="ECO:0007669"/>
    <property type="project" value="UniProtKB-KW"/>
</dbReference>
<keyword evidence="8" id="KW-0675">Receptor</keyword>
<dbReference type="PANTHER" id="PTHR46953">
    <property type="entry name" value="G-PROTEIN COUPLED RECEPTOR MTH-LIKE 1-RELATED"/>
    <property type="match status" value="1"/>
</dbReference>
<dbReference type="InterPro" id="IPR000832">
    <property type="entry name" value="GPCR_2_secretin-like"/>
</dbReference>
<name>A0A6J1R4A7_9HYME</name>
<dbReference type="Proteomes" id="UP000504618">
    <property type="component" value="Unplaced"/>
</dbReference>
<feature type="transmembrane region" description="Helical" evidence="11">
    <location>
        <begin position="362"/>
        <end position="382"/>
    </location>
</feature>
<evidence type="ECO:0000256" key="3">
    <source>
        <dbReference type="ARBA" id="ARBA00022692"/>
    </source>
</evidence>
<evidence type="ECO:0000256" key="11">
    <source>
        <dbReference type="SAM" id="Phobius"/>
    </source>
</evidence>
<protein>
    <submittedName>
        <fullName evidence="13">G-protein coupled receptor Mth2-like isoform X1</fullName>
    </submittedName>
</protein>
<proteinExistence type="inferred from homology"/>
<evidence type="ECO:0000256" key="8">
    <source>
        <dbReference type="ARBA" id="ARBA00023170"/>
    </source>
</evidence>